<sequence length="309" mass="34488">MKNIQREGIETVARHSQLSKKTLAKALKDQVYPDEASWKRFLTLLFLTLGLGFSLAGIIFFFAYNWADLHKFIKIGLVEILVITVTVLALWPKINSQIRHIILTGSAVLVGVLFAVFGQIYQTGANAYDFFLAWTIFVTLWVCISNFAPLWLLFVVLLNTTLILYQEQVADWPPLLLYGILFLGNGLIFAIAKLRQAPAYFVHTVGVAALTFATIGMVSGILFSFNKDYFGVFAPLVGLTYIAGLWHGIQTKSTFYLSAIPFSSIIVIAAFLIDLSDGEWMLLSVSIFIIISVTFVIRNLIQLAKKQSS</sequence>
<keyword evidence="1" id="KW-0472">Membrane</keyword>
<feature type="transmembrane region" description="Helical" evidence="1">
    <location>
        <begin position="280"/>
        <end position="301"/>
    </location>
</feature>
<keyword evidence="1" id="KW-1133">Transmembrane helix</keyword>
<evidence type="ECO:0000256" key="1">
    <source>
        <dbReference type="SAM" id="Phobius"/>
    </source>
</evidence>
<keyword evidence="4" id="KW-1185">Reference proteome</keyword>
<gene>
    <name evidence="3" type="ORF">FAZ15_01015</name>
</gene>
<dbReference type="InterPro" id="IPR018677">
    <property type="entry name" value="DUF2157"/>
</dbReference>
<proteinExistence type="predicted"/>
<keyword evidence="1" id="KW-0812">Transmembrane</keyword>
<evidence type="ECO:0000313" key="4">
    <source>
        <dbReference type="Proteomes" id="UP000306808"/>
    </source>
</evidence>
<comment type="caution">
    <text evidence="3">The sequence shown here is derived from an EMBL/GenBank/DDBJ whole genome shotgun (WGS) entry which is preliminary data.</text>
</comment>
<dbReference type="OrthoDB" id="327621at2"/>
<dbReference type="Proteomes" id="UP000306808">
    <property type="component" value="Unassembled WGS sequence"/>
</dbReference>
<dbReference type="RefSeq" id="WP_136899261.1">
    <property type="nucleotide sequence ID" value="NZ_SUME01000001.1"/>
</dbReference>
<evidence type="ECO:0000259" key="2">
    <source>
        <dbReference type="Pfam" id="PF09925"/>
    </source>
</evidence>
<feature type="transmembrane region" description="Helical" evidence="1">
    <location>
        <begin position="98"/>
        <end position="118"/>
    </location>
</feature>
<dbReference type="EMBL" id="SUME01000001">
    <property type="protein sequence ID" value="TJZ62918.1"/>
    <property type="molecule type" value="Genomic_DNA"/>
</dbReference>
<dbReference type="AlphaFoldDB" id="A0A4V5MN89"/>
<evidence type="ECO:0000313" key="3">
    <source>
        <dbReference type="EMBL" id="TJZ62918.1"/>
    </source>
</evidence>
<feature type="transmembrane region" description="Helical" evidence="1">
    <location>
        <begin position="255"/>
        <end position="274"/>
    </location>
</feature>
<feature type="transmembrane region" description="Helical" evidence="1">
    <location>
        <begin position="75"/>
        <end position="92"/>
    </location>
</feature>
<organism evidence="3 4">
    <name type="scientific">Sphingobacterium olei</name>
    <dbReference type="NCBI Taxonomy" id="2571155"/>
    <lineage>
        <taxon>Bacteria</taxon>
        <taxon>Pseudomonadati</taxon>
        <taxon>Bacteroidota</taxon>
        <taxon>Sphingobacteriia</taxon>
        <taxon>Sphingobacteriales</taxon>
        <taxon>Sphingobacteriaceae</taxon>
        <taxon>Sphingobacterium</taxon>
    </lineage>
</organism>
<protein>
    <submittedName>
        <fullName evidence="3">DUF2157 domain-containing protein</fullName>
    </submittedName>
</protein>
<feature type="transmembrane region" description="Helical" evidence="1">
    <location>
        <begin position="229"/>
        <end position="248"/>
    </location>
</feature>
<feature type="transmembrane region" description="Helical" evidence="1">
    <location>
        <begin position="130"/>
        <end position="155"/>
    </location>
</feature>
<feature type="domain" description="DUF2157" evidence="2">
    <location>
        <begin position="36"/>
        <end position="151"/>
    </location>
</feature>
<reference evidence="3 4" key="1">
    <citation type="submission" date="2019-04" db="EMBL/GenBank/DDBJ databases">
        <title>Sphingobacterium olei sp. nov., isolated from oil-contaminated soil.</title>
        <authorList>
            <person name="Liu B."/>
        </authorList>
    </citation>
    <scope>NUCLEOTIDE SEQUENCE [LARGE SCALE GENOMIC DNA]</scope>
    <source>
        <strain evidence="3 4">HAL-9</strain>
    </source>
</reference>
<name>A0A4V5MN89_9SPHI</name>
<accession>A0A4V5MN89</accession>
<feature type="transmembrane region" description="Helical" evidence="1">
    <location>
        <begin position="175"/>
        <end position="192"/>
    </location>
</feature>
<feature type="transmembrane region" description="Helical" evidence="1">
    <location>
        <begin position="199"/>
        <end position="223"/>
    </location>
</feature>
<feature type="transmembrane region" description="Helical" evidence="1">
    <location>
        <begin position="41"/>
        <end position="63"/>
    </location>
</feature>
<dbReference type="Pfam" id="PF09925">
    <property type="entry name" value="DUF2157"/>
    <property type="match status" value="1"/>
</dbReference>